<comment type="caution">
    <text evidence="4">The sequence shown here is derived from an EMBL/GenBank/DDBJ whole genome shotgun (WGS) entry which is preliminary data.</text>
</comment>
<sequence>MEWTDILSLGSNPFQVFALILRNGGLIIFYPVLLWMCYRGWMTWIQNTYQAKIGWVLLAIDVPKLNEQSMAAIDRIMETLHGVQFGPNKKEKYWIGVVAEMHSLEIVSIDGYIQYFVRCTTYNVELIKGAFFAQYPDAEIVEVEDYVNNVPHEFPNEQGIDMWGTEFVLAKPDVYPIKTYEFFEHSLSGLFADPVAALLELLSRLKPGEQVWLQLIITPENHTWRERGLSEVANLIGKKIPSKSDITDRIMALTRGTLETVHDAIWTVESAGNNSNKDDNEDGKWMSMTTGEKIVVEEIQKKITRMGFKTKFRFVYVAPKEIMGTYRVVGSVLGALKQFGTLDLNALVPGRHLVTSKPTYGFVERRRNWRKRKLMLGYKYRSNNTGETGYTLSTTELATLYHFPTELVKAPLVATAVAKKGEPPPHLPVEQTPFEAMRAGHQRIIVPAEGTVTEVPEEVSPDDLSVSNEKISGATVPLPPPPLPPEDRRQAAPPPTMSAVPIPPAPVPLREAEPPLHSMPGLPPGINPIGKSTTPQPVPSKPSPPVQGQPSPGSGNVPPNLPV</sequence>
<evidence type="ECO:0000313" key="5">
    <source>
        <dbReference type="Proteomes" id="UP000230292"/>
    </source>
</evidence>
<reference evidence="4 5" key="1">
    <citation type="submission" date="2017-09" db="EMBL/GenBank/DDBJ databases">
        <title>Depth-based differentiation of microbial function through sediment-hosted aquifers and enrichment of novel symbionts in the deep terrestrial subsurface.</title>
        <authorList>
            <person name="Probst A.J."/>
            <person name="Ladd B."/>
            <person name="Jarett J.K."/>
            <person name="Geller-Mcgrath D.E."/>
            <person name="Sieber C.M."/>
            <person name="Emerson J.B."/>
            <person name="Anantharaman K."/>
            <person name="Thomas B.C."/>
            <person name="Malmstrom R."/>
            <person name="Stieglmeier M."/>
            <person name="Klingl A."/>
            <person name="Woyke T."/>
            <person name="Ryan C.M."/>
            <person name="Banfield J.F."/>
        </authorList>
    </citation>
    <scope>NUCLEOTIDE SEQUENCE [LARGE SCALE GENOMIC DNA]</scope>
    <source>
        <strain evidence="4">CG15_BIG_FIL_POST_REV_8_21_14_020_45_12</strain>
    </source>
</reference>
<dbReference type="Pfam" id="PF26449">
    <property type="entry name" value="DUF8128"/>
    <property type="match status" value="1"/>
</dbReference>
<accession>A0A2M7H5F1</accession>
<dbReference type="EMBL" id="PFGC01000002">
    <property type="protein sequence ID" value="PIW37449.1"/>
    <property type="molecule type" value="Genomic_DNA"/>
</dbReference>
<evidence type="ECO:0000256" key="1">
    <source>
        <dbReference type="SAM" id="MobiDB-lite"/>
    </source>
</evidence>
<feature type="transmembrane region" description="Helical" evidence="2">
    <location>
        <begin position="20"/>
        <end position="38"/>
    </location>
</feature>
<gene>
    <name evidence="4" type="ORF">COW24_00065</name>
</gene>
<keyword evidence="2" id="KW-1133">Transmembrane helix</keyword>
<feature type="compositionally biased region" description="Pro residues" evidence="1">
    <location>
        <begin position="536"/>
        <end position="547"/>
    </location>
</feature>
<evidence type="ECO:0000259" key="3">
    <source>
        <dbReference type="Pfam" id="PF26449"/>
    </source>
</evidence>
<evidence type="ECO:0000256" key="2">
    <source>
        <dbReference type="SAM" id="Phobius"/>
    </source>
</evidence>
<proteinExistence type="predicted"/>
<dbReference type="AlphaFoldDB" id="A0A2M7H5F1"/>
<keyword evidence="2" id="KW-0812">Transmembrane</keyword>
<evidence type="ECO:0000313" key="4">
    <source>
        <dbReference type="EMBL" id="PIW37449.1"/>
    </source>
</evidence>
<keyword evidence="2" id="KW-0472">Membrane</keyword>
<dbReference type="InterPro" id="IPR058441">
    <property type="entry name" value="DUF8128"/>
</dbReference>
<protein>
    <recommendedName>
        <fullName evidence="3">DUF8128 domain-containing protein</fullName>
    </recommendedName>
</protein>
<feature type="domain" description="DUF8128" evidence="3">
    <location>
        <begin position="63"/>
        <end position="339"/>
    </location>
</feature>
<feature type="compositionally biased region" description="Pro residues" evidence="1">
    <location>
        <begin position="492"/>
        <end position="507"/>
    </location>
</feature>
<organism evidence="4 5">
    <name type="scientific">Candidatus Kerfeldbacteria bacterium CG15_BIG_FIL_POST_REV_8_21_14_020_45_12</name>
    <dbReference type="NCBI Taxonomy" id="2014247"/>
    <lineage>
        <taxon>Bacteria</taxon>
        <taxon>Candidatus Kerfeldiibacteriota</taxon>
    </lineage>
</organism>
<name>A0A2M7H5F1_9BACT</name>
<dbReference type="Proteomes" id="UP000230292">
    <property type="component" value="Unassembled WGS sequence"/>
</dbReference>
<feature type="region of interest" description="Disordered" evidence="1">
    <location>
        <begin position="449"/>
        <end position="563"/>
    </location>
</feature>